<reference evidence="2 3" key="1">
    <citation type="journal article" date="2014" name="Agronomy (Basel)">
        <title>A Draft Genome Sequence for Ensete ventricosum, the Drought-Tolerant Tree Against Hunger.</title>
        <authorList>
            <person name="Harrison J."/>
            <person name="Moore K.A."/>
            <person name="Paszkiewicz K."/>
            <person name="Jones T."/>
            <person name="Grant M."/>
            <person name="Ambacheew D."/>
            <person name="Muzemil S."/>
            <person name="Studholme D.J."/>
        </authorList>
    </citation>
    <scope>NUCLEOTIDE SEQUENCE [LARGE SCALE GENOMIC DNA]</scope>
</reference>
<accession>A0A426ZK70</accession>
<sequence length="57" mass="6296">MTQSELETNWHQIGNAPTKLSRSSEKGLAPSRRWMANSCQGSDTYPISKSSTHSTTL</sequence>
<proteinExistence type="predicted"/>
<organism evidence="2 3">
    <name type="scientific">Ensete ventricosum</name>
    <name type="common">Abyssinian banana</name>
    <name type="synonym">Musa ensete</name>
    <dbReference type="NCBI Taxonomy" id="4639"/>
    <lineage>
        <taxon>Eukaryota</taxon>
        <taxon>Viridiplantae</taxon>
        <taxon>Streptophyta</taxon>
        <taxon>Embryophyta</taxon>
        <taxon>Tracheophyta</taxon>
        <taxon>Spermatophyta</taxon>
        <taxon>Magnoliopsida</taxon>
        <taxon>Liliopsida</taxon>
        <taxon>Zingiberales</taxon>
        <taxon>Musaceae</taxon>
        <taxon>Ensete</taxon>
    </lineage>
</organism>
<name>A0A426ZK70_ENSVE</name>
<dbReference type="EMBL" id="AMZH03006208">
    <property type="protein sequence ID" value="RRT64403.1"/>
    <property type="molecule type" value="Genomic_DNA"/>
</dbReference>
<evidence type="ECO:0000313" key="2">
    <source>
        <dbReference type="EMBL" id="RRT64403.1"/>
    </source>
</evidence>
<evidence type="ECO:0000313" key="3">
    <source>
        <dbReference type="Proteomes" id="UP000287651"/>
    </source>
</evidence>
<gene>
    <name evidence="2" type="ORF">B296_00020211</name>
</gene>
<feature type="compositionally biased region" description="Polar residues" evidence="1">
    <location>
        <begin position="1"/>
        <end position="12"/>
    </location>
</feature>
<dbReference type="AlphaFoldDB" id="A0A426ZK70"/>
<feature type="region of interest" description="Disordered" evidence="1">
    <location>
        <begin position="1"/>
        <end position="57"/>
    </location>
</feature>
<evidence type="ECO:0000256" key="1">
    <source>
        <dbReference type="SAM" id="MobiDB-lite"/>
    </source>
</evidence>
<dbReference type="Proteomes" id="UP000287651">
    <property type="component" value="Unassembled WGS sequence"/>
</dbReference>
<protein>
    <submittedName>
        <fullName evidence="2">Uncharacterized protein</fullName>
    </submittedName>
</protein>
<feature type="compositionally biased region" description="Polar residues" evidence="1">
    <location>
        <begin position="37"/>
        <end position="57"/>
    </location>
</feature>
<comment type="caution">
    <text evidence="2">The sequence shown here is derived from an EMBL/GenBank/DDBJ whole genome shotgun (WGS) entry which is preliminary data.</text>
</comment>